<keyword evidence="2" id="KW-1185">Reference proteome</keyword>
<dbReference type="AlphaFoldDB" id="A0A0D0CSV4"/>
<organism evidence="1 2">
    <name type="scientific">Collybiopsis luxurians FD-317 M1</name>
    <dbReference type="NCBI Taxonomy" id="944289"/>
    <lineage>
        <taxon>Eukaryota</taxon>
        <taxon>Fungi</taxon>
        <taxon>Dikarya</taxon>
        <taxon>Basidiomycota</taxon>
        <taxon>Agaricomycotina</taxon>
        <taxon>Agaricomycetes</taxon>
        <taxon>Agaricomycetidae</taxon>
        <taxon>Agaricales</taxon>
        <taxon>Marasmiineae</taxon>
        <taxon>Omphalotaceae</taxon>
        <taxon>Collybiopsis</taxon>
        <taxon>Collybiopsis luxurians</taxon>
    </lineage>
</organism>
<dbReference type="InterPro" id="IPR012340">
    <property type="entry name" value="NA-bd_OB-fold"/>
</dbReference>
<evidence type="ECO:0000313" key="2">
    <source>
        <dbReference type="Proteomes" id="UP000053593"/>
    </source>
</evidence>
<dbReference type="Proteomes" id="UP000053593">
    <property type="component" value="Unassembled WGS sequence"/>
</dbReference>
<name>A0A0D0CSV4_9AGAR</name>
<reference evidence="1 2" key="1">
    <citation type="submission" date="2014-04" db="EMBL/GenBank/DDBJ databases">
        <title>Evolutionary Origins and Diversification of the Mycorrhizal Mutualists.</title>
        <authorList>
            <consortium name="DOE Joint Genome Institute"/>
            <consortium name="Mycorrhizal Genomics Consortium"/>
            <person name="Kohler A."/>
            <person name="Kuo A."/>
            <person name="Nagy L.G."/>
            <person name="Floudas D."/>
            <person name="Copeland A."/>
            <person name="Barry K.W."/>
            <person name="Cichocki N."/>
            <person name="Veneault-Fourrey C."/>
            <person name="LaButti K."/>
            <person name="Lindquist E.A."/>
            <person name="Lipzen A."/>
            <person name="Lundell T."/>
            <person name="Morin E."/>
            <person name="Murat C."/>
            <person name="Riley R."/>
            <person name="Ohm R."/>
            <person name="Sun H."/>
            <person name="Tunlid A."/>
            <person name="Henrissat B."/>
            <person name="Grigoriev I.V."/>
            <person name="Hibbett D.S."/>
            <person name="Martin F."/>
        </authorList>
    </citation>
    <scope>NUCLEOTIDE SEQUENCE [LARGE SCALE GENOMIC DNA]</scope>
    <source>
        <strain evidence="1 2">FD-317 M1</strain>
    </source>
</reference>
<gene>
    <name evidence="1" type="ORF">GYMLUDRAFT_41891</name>
</gene>
<accession>A0A0D0CSV4</accession>
<sequence length="326" mass="36525">MYHVFLGAPSAQYLLQSSDNNTNYIWTTISSSQTYSEPPPSVLLPPATLEAASRRISLMYQNAIFQDDEQDEEELLKELEVREGAVRLDRFGQQDGLLNKGFRRLDKTRSYLNMSTRFESQFETQETQESQSLDYSDSSSIARFPRFHFNLHSITSLANIRKKSGLDKKNQEDFLGYSNKINVLLAILEVDGPDTVRTKKGPDAGKEISVLKWILGDEDGGICKLTAWREIADAWGGSGPKDVAAKRGDVVLIQNVTTSLDPLTSPTLTASPNLKSKLEICYRTMPYAHEDLRFRPDLRLGGTDASVRKVASMVKWFERTAGISAS</sequence>
<dbReference type="OrthoDB" id="2570580at2759"/>
<protein>
    <submittedName>
        <fullName evidence="1">Uncharacterized protein</fullName>
    </submittedName>
</protein>
<feature type="non-terminal residue" evidence="1">
    <location>
        <position position="326"/>
    </location>
</feature>
<dbReference type="EMBL" id="KN834767">
    <property type="protein sequence ID" value="KIK62447.1"/>
    <property type="molecule type" value="Genomic_DNA"/>
</dbReference>
<dbReference type="HOGENOM" id="CLU_069053_0_0_1"/>
<dbReference type="Gene3D" id="2.40.50.140">
    <property type="entry name" value="Nucleic acid-binding proteins"/>
    <property type="match status" value="1"/>
</dbReference>
<feature type="non-terminal residue" evidence="1">
    <location>
        <position position="1"/>
    </location>
</feature>
<dbReference type="SUPFAM" id="SSF50249">
    <property type="entry name" value="Nucleic acid-binding proteins"/>
    <property type="match status" value="1"/>
</dbReference>
<proteinExistence type="predicted"/>
<evidence type="ECO:0000313" key="1">
    <source>
        <dbReference type="EMBL" id="KIK62447.1"/>
    </source>
</evidence>